<dbReference type="GO" id="GO:0042773">
    <property type="term" value="P:ATP synthesis coupled electron transport"/>
    <property type="evidence" value="ECO:0007669"/>
    <property type="project" value="InterPro"/>
</dbReference>
<feature type="transmembrane region" description="Helical" evidence="8">
    <location>
        <begin position="40"/>
        <end position="57"/>
    </location>
</feature>
<evidence type="ECO:0000256" key="3">
    <source>
        <dbReference type="ARBA" id="ARBA00022475"/>
    </source>
</evidence>
<feature type="transmembrane region" description="Helical" evidence="8">
    <location>
        <begin position="124"/>
        <end position="147"/>
    </location>
</feature>
<evidence type="ECO:0000256" key="2">
    <source>
        <dbReference type="ARBA" id="ARBA00005346"/>
    </source>
</evidence>
<keyword evidence="3" id="KW-1003">Cell membrane</keyword>
<dbReference type="NCBIfam" id="NF009308">
    <property type="entry name" value="PRK12665.1"/>
    <property type="match status" value="1"/>
</dbReference>
<dbReference type="PANTHER" id="PTHR42703:SF1">
    <property type="entry name" value="NA(+)_H(+) ANTIPORTER SUBUNIT D1"/>
    <property type="match status" value="1"/>
</dbReference>
<gene>
    <name evidence="10" type="ORF">SAMN04489747_1144</name>
</gene>
<evidence type="ECO:0000256" key="1">
    <source>
        <dbReference type="ARBA" id="ARBA00004651"/>
    </source>
</evidence>
<keyword evidence="11" id="KW-1185">Reference proteome</keyword>
<dbReference type="Proteomes" id="UP000198546">
    <property type="component" value="Chromosome i"/>
</dbReference>
<comment type="subcellular location">
    <subcellularLocation>
        <location evidence="1">Cell membrane</location>
        <topology evidence="1">Multi-pass membrane protein</topology>
    </subcellularLocation>
    <subcellularLocation>
        <location evidence="7">Membrane</location>
        <topology evidence="7">Multi-pass membrane protein</topology>
    </subcellularLocation>
</comment>
<feature type="transmembrane region" description="Helical" evidence="8">
    <location>
        <begin position="477"/>
        <end position="500"/>
    </location>
</feature>
<accession>A0A1G6VH86</accession>
<dbReference type="InterPro" id="IPR001750">
    <property type="entry name" value="ND/Mrp_TM"/>
</dbReference>
<evidence type="ECO:0000313" key="10">
    <source>
        <dbReference type="EMBL" id="SDD52417.1"/>
    </source>
</evidence>
<name>A0A1G6VH86_9ACTN</name>
<feature type="domain" description="NADH:quinone oxidoreductase/Mrp antiporter transmembrane" evidence="9">
    <location>
        <begin position="149"/>
        <end position="437"/>
    </location>
</feature>
<evidence type="ECO:0000313" key="11">
    <source>
        <dbReference type="Proteomes" id="UP000198546"/>
    </source>
</evidence>
<keyword evidence="4 7" id="KW-0812">Transmembrane</keyword>
<feature type="transmembrane region" description="Helical" evidence="8">
    <location>
        <begin position="83"/>
        <end position="103"/>
    </location>
</feature>
<keyword evidence="5 8" id="KW-1133">Transmembrane helix</keyword>
<dbReference type="InterPro" id="IPR050586">
    <property type="entry name" value="CPA3_Na-H_Antiporter_D"/>
</dbReference>
<dbReference type="Pfam" id="PF00361">
    <property type="entry name" value="Proton_antipo_M"/>
    <property type="match status" value="1"/>
</dbReference>
<protein>
    <submittedName>
        <fullName evidence="10">Multisubunit sodium/proton antiporter, MrpD subunit</fullName>
    </submittedName>
</protein>
<evidence type="ECO:0000256" key="4">
    <source>
        <dbReference type="ARBA" id="ARBA00022692"/>
    </source>
</evidence>
<dbReference type="PANTHER" id="PTHR42703">
    <property type="entry name" value="NADH DEHYDROGENASE"/>
    <property type="match status" value="1"/>
</dbReference>
<organism evidence="10 11">
    <name type="scientific">Auraticoccus monumenti</name>
    <dbReference type="NCBI Taxonomy" id="675864"/>
    <lineage>
        <taxon>Bacteria</taxon>
        <taxon>Bacillati</taxon>
        <taxon>Actinomycetota</taxon>
        <taxon>Actinomycetes</taxon>
        <taxon>Propionibacteriales</taxon>
        <taxon>Propionibacteriaceae</taxon>
        <taxon>Auraticoccus</taxon>
    </lineage>
</organism>
<dbReference type="EMBL" id="LT629688">
    <property type="protein sequence ID" value="SDD52417.1"/>
    <property type="molecule type" value="Genomic_DNA"/>
</dbReference>
<evidence type="ECO:0000256" key="8">
    <source>
        <dbReference type="SAM" id="Phobius"/>
    </source>
</evidence>
<feature type="transmembrane region" description="Helical" evidence="8">
    <location>
        <begin position="6"/>
        <end position="28"/>
    </location>
</feature>
<evidence type="ECO:0000256" key="5">
    <source>
        <dbReference type="ARBA" id="ARBA00022989"/>
    </source>
</evidence>
<feature type="transmembrane region" description="Helical" evidence="8">
    <location>
        <begin position="185"/>
        <end position="207"/>
    </location>
</feature>
<evidence type="ECO:0000259" key="9">
    <source>
        <dbReference type="Pfam" id="PF00361"/>
    </source>
</evidence>
<dbReference type="InterPro" id="IPR003918">
    <property type="entry name" value="NADH_UbQ_OxRdtase"/>
</dbReference>
<evidence type="ECO:0000256" key="7">
    <source>
        <dbReference type="RuleBase" id="RU000320"/>
    </source>
</evidence>
<comment type="similarity">
    <text evidence="2">Belongs to the CPA3 antiporters (TC 2.A.63) subunit D family.</text>
</comment>
<evidence type="ECO:0000256" key="6">
    <source>
        <dbReference type="ARBA" id="ARBA00023136"/>
    </source>
</evidence>
<feature type="transmembrane region" description="Helical" evidence="8">
    <location>
        <begin position="346"/>
        <end position="367"/>
    </location>
</feature>
<reference evidence="10 11" key="1">
    <citation type="submission" date="2016-10" db="EMBL/GenBank/DDBJ databases">
        <authorList>
            <person name="de Groot N.N."/>
        </authorList>
    </citation>
    <scope>NUCLEOTIDE SEQUENCE [LARGE SCALE GENOMIC DNA]</scope>
    <source>
        <strain evidence="10 11">MON 2.2</strain>
    </source>
</reference>
<feature type="transmembrane region" description="Helical" evidence="8">
    <location>
        <begin position="153"/>
        <end position="173"/>
    </location>
</feature>
<dbReference type="GO" id="GO:0008137">
    <property type="term" value="F:NADH dehydrogenase (ubiquinone) activity"/>
    <property type="evidence" value="ECO:0007669"/>
    <property type="project" value="InterPro"/>
</dbReference>
<proteinExistence type="inferred from homology"/>
<feature type="transmembrane region" description="Helical" evidence="8">
    <location>
        <begin position="227"/>
        <end position="246"/>
    </location>
</feature>
<feature type="transmembrane region" description="Helical" evidence="8">
    <location>
        <begin position="319"/>
        <end position="340"/>
    </location>
</feature>
<dbReference type="STRING" id="675864.SAMN04489747_1144"/>
<dbReference type="GO" id="GO:0005886">
    <property type="term" value="C:plasma membrane"/>
    <property type="evidence" value="ECO:0007669"/>
    <property type="project" value="UniProtKB-SubCell"/>
</dbReference>
<dbReference type="RefSeq" id="WP_231946519.1">
    <property type="nucleotide sequence ID" value="NZ_LT629688.1"/>
</dbReference>
<feature type="transmembrane region" description="Helical" evidence="8">
    <location>
        <begin position="426"/>
        <end position="445"/>
    </location>
</feature>
<feature type="transmembrane region" description="Helical" evidence="8">
    <location>
        <begin position="388"/>
        <end position="406"/>
    </location>
</feature>
<keyword evidence="6 8" id="KW-0472">Membrane</keyword>
<feature type="transmembrane region" description="Helical" evidence="8">
    <location>
        <begin position="258"/>
        <end position="279"/>
    </location>
</feature>
<dbReference type="PRINTS" id="PR01437">
    <property type="entry name" value="NUOXDRDTASE4"/>
</dbReference>
<feature type="transmembrane region" description="Helical" evidence="8">
    <location>
        <begin position="291"/>
        <end position="312"/>
    </location>
</feature>
<dbReference type="AlphaFoldDB" id="A0A1G6VH86"/>
<sequence>MTVEEWMLDLVPLPVLLPLVGAGLALVVRNRTRLQRAVSVVTLTCVLVISGVLLWGADHLGTQVVQVGGWVPPQGITLVVDRLSALMVVVAVVVTFGVLLYAIGQGRGAMDRESGARRGDRDSITSAPVPIFHPTLLVLLAGVSTTFISGDLFHMYVGFEMLLAASFVLLTLGGSADRVRAGMSYVFVSLVSSSIFLIALAMVYAATGTVNLAQLSVRIAEIPAGTSLLLQLLLLTGFAVKAAVFPMSGWLPDAYPTAPAPVTAVFAGLLTKVGVYAMIRTQTLLFPGSPLQTLLLWAALLTMLVGILGAVAQDDLKRMLSFTLVSHIGYMVLGIGLGSVTGLSAAIFYVAHHITIQTTLFLVAGLVERRAGSTSMARLGGLARMSPLLAVLFFLPAFNLAGIPPFSGFLAKVGLLQAGAQQGGGLVMVVLAGSVLTSLLTLYAVSRVWTRAFWRTPAVAAITEENRLERRYERMHAMAPGVVLPTAALVLVGVGLTLVAGPLFGITDRAAADLLAPAGYVRAVFGDVVP</sequence>